<dbReference type="Proteomes" id="UP001153365">
    <property type="component" value="Unassembled WGS sequence"/>
</dbReference>
<dbReference type="EMBL" id="CALTRL010000364">
    <property type="protein sequence ID" value="CAH7667643.1"/>
    <property type="molecule type" value="Genomic_DNA"/>
</dbReference>
<dbReference type="PANTHER" id="PTHR31912:SF34">
    <property type="entry name" value="NOTOCHORD-RELATED PROTEIN"/>
    <property type="match status" value="1"/>
</dbReference>
<protein>
    <submittedName>
        <fullName evidence="2">Uncharacterized protein</fullName>
    </submittedName>
</protein>
<name>A0AAV0AIM2_PHAPC</name>
<feature type="region of interest" description="Disordered" evidence="1">
    <location>
        <begin position="1"/>
        <end position="55"/>
    </location>
</feature>
<feature type="compositionally biased region" description="Polar residues" evidence="1">
    <location>
        <begin position="42"/>
        <end position="55"/>
    </location>
</feature>
<evidence type="ECO:0000313" key="3">
    <source>
        <dbReference type="Proteomes" id="UP001153365"/>
    </source>
</evidence>
<keyword evidence="3" id="KW-1185">Reference proteome</keyword>
<evidence type="ECO:0000256" key="1">
    <source>
        <dbReference type="SAM" id="MobiDB-lite"/>
    </source>
</evidence>
<proteinExistence type="predicted"/>
<dbReference type="AlphaFoldDB" id="A0AAV0AIM2"/>
<gene>
    <name evidence="2" type="ORF">PPACK8108_LOCUS2062</name>
</gene>
<organism evidence="2 3">
    <name type="scientific">Phakopsora pachyrhizi</name>
    <name type="common">Asian soybean rust disease fungus</name>
    <dbReference type="NCBI Taxonomy" id="170000"/>
    <lineage>
        <taxon>Eukaryota</taxon>
        <taxon>Fungi</taxon>
        <taxon>Dikarya</taxon>
        <taxon>Basidiomycota</taxon>
        <taxon>Pucciniomycotina</taxon>
        <taxon>Pucciniomycetes</taxon>
        <taxon>Pucciniales</taxon>
        <taxon>Phakopsoraceae</taxon>
        <taxon>Phakopsora</taxon>
    </lineage>
</organism>
<reference evidence="2" key="1">
    <citation type="submission" date="2022-06" db="EMBL/GenBank/DDBJ databases">
        <authorList>
            <consortium name="SYNGENTA / RWTH Aachen University"/>
        </authorList>
    </citation>
    <scope>NUCLEOTIDE SEQUENCE</scope>
</reference>
<comment type="caution">
    <text evidence="2">The sequence shown here is derived from an EMBL/GenBank/DDBJ whole genome shotgun (WGS) entry which is preliminary data.</text>
</comment>
<accession>A0AAV0AIM2</accession>
<dbReference type="PANTHER" id="PTHR31912">
    <property type="entry name" value="IP13529P"/>
    <property type="match status" value="1"/>
</dbReference>
<evidence type="ECO:0000313" key="2">
    <source>
        <dbReference type="EMBL" id="CAH7667643.1"/>
    </source>
</evidence>
<sequence>MNNDKEADGDDVKEDGERSFTDFYNVNEEDSESNSSSTSSEHGQTNRFDANSETSSEFKSEEYIFQESESGLHRNSSCYYPFKNKEIMIGCLIAGCTRSLLSRKTYNHIRLVMRLCDVDLPSWKTVQSAKSHLQKISHCKDNMSVSVIGNPITTLSIQGLLTQELGNPIVCKYLEFYPEDTNGENVYKYSQSAKWLHQYPRDLRVQMIKVGVKSYYIYEPTQIIDGNVVVPIFFYIKGGIMYAKVCKVNVCVSSSSELQLSISGDLSFYASDLKEIMVQDFLKPYLEIIANDGRLLAEKCRNVLHVTQEKREVIHLPNPWRVKAQGKIIRHVPLNIYSDDTSGNLSKQWNKHISIYMSLSGLPPHFSNQEYNTMFVATSNIASALELCTPVVQELNTLSSTGFWAFDSSLNEDVLVMPVVLLFMGDSPMHAEISSTMQPNISLQPCRICCLKAESKKEKATADYVVTVQARVRPG</sequence>